<reference evidence="2" key="1">
    <citation type="submission" date="2022-11" db="UniProtKB">
        <authorList>
            <consortium name="WormBaseParasite"/>
        </authorList>
    </citation>
    <scope>IDENTIFICATION</scope>
</reference>
<keyword evidence="1" id="KW-1185">Reference proteome</keyword>
<sequence>MIKDGFRILSADQGSISDGQCETIRNEFPKKRAKLLFLDEIHATKRICTSEFDGRDPDSDPRLPV</sequence>
<organism evidence="1 2">
    <name type="scientific">Setaria digitata</name>
    <dbReference type="NCBI Taxonomy" id="48799"/>
    <lineage>
        <taxon>Eukaryota</taxon>
        <taxon>Metazoa</taxon>
        <taxon>Ecdysozoa</taxon>
        <taxon>Nematoda</taxon>
        <taxon>Chromadorea</taxon>
        <taxon>Rhabditida</taxon>
        <taxon>Spirurina</taxon>
        <taxon>Spiruromorpha</taxon>
        <taxon>Filarioidea</taxon>
        <taxon>Setariidae</taxon>
        <taxon>Setaria</taxon>
    </lineage>
</organism>
<protein>
    <submittedName>
        <fullName evidence="2">ATPase AAA-type core domain-containing protein</fullName>
    </submittedName>
</protein>
<dbReference type="AlphaFoldDB" id="A0A915Q3H2"/>
<evidence type="ECO:0000313" key="1">
    <source>
        <dbReference type="Proteomes" id="UP000887581"/>
    </source>
</evidence>
<dbReference type="Proteomes" id="UP000887581">
    <property type="component" value="Unplaced"/>
</dbReference>
<name>A0A915Q3H2_9BILA</name>
<dbReference type="WBParaSite" id="sdigi.contig85.g3955.t1">
    <property type="protein sequence ID" value="sdigi.contig85.g3955.t1"/>
    <property type="gene ID" value="sdigi.contig85.g3955"/>
</dbReference>
<evidence type="ECO:0000313" key="2">
    <source>
        <dbReference type="WBParaSite" id="sdigi.contig85.g3955.t1"/>
    </source>
</evidence>
<accession>A0A915Q3H2</accession>
<proteinExistence type="predicted"/>